<dbReference type="GO" id="GO:0034440">
    <property type="term" value="P:lipid oxidation"/>
    <property type="evidence" value="ECO:0007669"/>
    <property type="project" value="InterPro"/>
</dbReference>
<dbReference type="EMBL" id="SMOL01000066">
    <property type="protein sequence ID" value="KAB2634406.1"/>
    <property type="molecule type" value="Genomic_DNA"/>
</dbReference>
<feature type="domain" description="Lipoxygenase" evidence="2">
    <location>
        <begin position="98"/>
        <end position="129"/>
    </location>
</feature>
<dbReference type="Pfam" id="PF00305">
    <property type="entry name" value="Lipoxygenase"/>
    <property type="match status" value="2"/>
</dbReference>
<dbReference type="OrthoDB" id="1715026at2759"/>
<gene>
    <name evidence="3" type="ORF">D8674_038269</name>
</gene>
<dbReference type="GO" id="GO:0016702">
    <property type="term" value="F:oxidoreductase activity, acting on single donors with incorporation of molecular oxygen, incorporation of two atoms of oxygen"/>
    <property type="evidence" value="ECO:0007669"/>
    <property type="project" value="InterPro"/>
</dbReference>
<comment type="caution">
    <text evidence="3">The sequence shown here is derived from an EMBL/GenBank/DDBJ whole genome shotgun (WGS) entry which is preliminary data.</text>
</comment>
<organism evidence="3 4">
    <name type="scientific">Pyrus ussuriensis x Pyrus communis</name>
    <dbReference type="NCBI Taxonomy" id="2448454"/>
    <lineage>
        <taxon>Eukaryota</taxon>
        <taxon>Viridiplantae</taxon>
        <taxon>Streptophyta</taxon>
        <taxon>Embryophyta</taxon>
        <taxon>Tracheophyta</taxon>
        <taxon>Spermatophyta</taxon>
        <taxon>Magnoliopsida</taxon>
        <taxon>eudicotyledons</taxon>
        <taxon>Gunneridae</taxon>
        <taxon>Pentapetalae</taxon>
        <taxon>rosids</taxon>
        <taxon>fabids</taxon>
        <taxon>Rosales</taxon>
        <taxon>Rosaceae</taxon>
        <taxon>Amygdaloideae</taxon>
        <taxon>Maleae</taxon>
        <taxon>Pyrus</taxon>
    </lineage>
</organism>
<dbReference type="InterPro" id="IPR013819">
    <property type="entry name" value="LipOase_C"/>
</dbReference>
<dbReference type="GO" id="GO:0046872">
    <property type="term" value="F:metal ion binding"/>
    <property type="evidence" value="ECO:0007669"/>
    <property type="project" value="InterPro"/>
</dbReference>
<name>A0A5N5I2I5_9ROSA</name>
<evidence type="ECO:0000313" key="3">
    <source>
        <dbReference type="EMBL" id="KAB2634406.1"/>
    </source>
</evidence>
<evidence type="ECO:0000313" key="4">
    <source>
        <dbReference type="Proteomes" id="UP000327157"/>
    </source>
</evidence>
<sequence>MVSSKEMGRWMDLLGCVIMNLHAKLGVNLRVLKLGSISQKFPILSKLDPAVYGPPESAITKELLEQEINGMSADKNFSTKRNANHTRQLRRRDYLYLISPGKYAMEVSSAAYKDMWRFDMEALPADVLRSFDWFGLQRSASNLFFLSKLASGRECCLKMTLEAVQGALFRSLFEDFEMYFEFKSCEYIFYNNV</sequence>
<proteinExistence type="predicted"/>
<feature type="domain" description="Lipoxygenase" evidence="2">
    <location>
        <begin position="39"/>
        <end position="81"/>
    </location>
</feature>
<keyword evidence="1" id="KW-0223">Dioxygenase</keyword>
<evidence type="ECO:0000259" key="2">
    <source>
        <dbReference type="Pfam" id="PF00305"/>
    </source>
</evidence>
<dbReference type="PANTHER" id="PTHR11771">
    <property type="entry name" value="LIPOXYGENASE"/>
    <property type="match status" value="1"/>
</dbReference>
<protein>
    <submittedName>
        <fullName evidence="3">Lipoxygenase</fullName>
    </submittedName>
</protein>
<keyword evidence="1" id="KW-0560">Oxidoreductase</keyword>
<keyword evidence="4" id="KW-1185">Reference proteome</keyword>
<accession>A0A5N5I2I5</accession>
<reference evidence="3 4" key="2">
    <citation type="submission" date="2019-11" db="EMBL/GenBank/DDBJ databases">
        <title>A de novo genome assembly of a pear dwarfing rootstock.</title>
        <authorList>
            <person name="Wang F."/>
            <person name="Wang J."/>
            <person name="Li S."/>
            <person name="Zhang Y."/>
            <person name="Fang M."/>
            <person name="Ma L."/>
            <person name="Zhao Y."/>
            <person name="Jiang S."/>
        </authorList>
    </citation>
    <scope>NUCLEOTIDE SEQUENCE [LARGE SCALE GENOMIC DNA]</scope>
    <source>
        <strain evidence="3">S2</strain>
        <tissue evidence="3">Leaf</tissue>
    </source>
</reference>
<dbReference type="AlphaFoldDB" id="A0A5N5I2I5"/>
<dbReference type="Proteomes" id="UP000327157">
    <property type="component" value="Unassembled WGS sequence"/>
</dbReference>
<evidence type="ECO:0000256" key="1">
    <source>
        <dbReference type="ARBA" id="ARBA00022964"/>
    </source>
</evidence>
<dbReference type="Gene3D" id="3.10.450.60">
    <property type="match status" value="1"/>
</dbReference>
<dbReference type="InterPro" id="IPR000907">
    <property type="entry name" value="LipOase"/>
</dbReference>
<reference evidence="3 4" key="1">
    <citation type="submission" date="2019-09" db="EMBL/GenBank/DDBJ databases">
        <authorList>
            <person name="Ou C."/>
        </authorList>
    </citation>
    <scope>NUCLEOTIDE SEQUENCE [LARGE SCALE GENOMIC DNA]</scope>
    <source>
        <strain evidence="3">S2</strain>
        <tissue evidence="3">Leaf</tissue>
    </source>
</reference>